<evidence type="ECO:0000313" key="2">
    <source>
        <dbReference type="EMBL" id="NXC92450.1"/>
    </source>
</evidence>
<keyword evidence="3" id="KW-1185">Reference proteome</keyword>
<accession>A0A851RMM5</accession>
<feature type="compositionally biased region" description="Basic and acidic residues" evidence="1">
    <location>
        <begin position="126"/>
        <end position="137"/>
    </location>
</feature>
<dbReference type="EMBL" id="WBND01003667">
    <property type="protein sequence ID" value="NXC92450.1"/>
    <property type="molecule type" value="Genomic_DNA"/>
</dbReference>
<dbReference type="PANTHER" id="PTHR23175:SF5">
    <property type="entry name" value="RHO GTPASE-ACTIVATING PROTEIN 23"/>
    <property type="match status" value="1"/>
</dbReference>
<dbReference type="PANTHER" id="PTHR23175">
    <property type="entry name" value="PDZ DOMAIN-CONTAINING PROTEIN"/>
    <property type="match status" value="1"/>
</dbReference>
<feature type="region of interest" description="Disordered" evidence="1">
    <location>
        <begin position="1"/>
        <end position="181"/>
    </location>
</feature>
<feature type="region of interest" description="Disordered" evidence="1">
    <location>
        <begin position="219"/>
        <end position="266"/>
    </location>
</feature>
<comment type="caution">
    <text evidence="2">The sequence shown here is derived from an EMBL/GenBank/DDBJ whole genome shotgun (WGS) entry which is preliminary data.</text>
</comment>
<dbReference type="AlphaFoldDB" id="A0A851RMM5"/>
<feature type="region of interest" description="Disordered" evidence="1">
    <location>
        <begin position="308"/>
        <end position="413"/>
    </location>
</feature>
<evidence type="ECO:0000313" key="3">
    <source>
        <dbReference type="Proteomes" id="UP000631545"/>
    </source>
</evidence>
<feature type="compositionally biased region" description="Basic and acidic residues" evidence="1">
    <location>
        <begin position="373"/>
        <end position="392"/>
    </location>
</feature>
<feature type="compositionally biased region" description="Basic and acidic residues" evidence="1">
    <location>
        <begin position="327"/>
        <end position="349"/>
    </location>
</feature>
<feature type="compositionally biased region" description="Low complexity" evidence="1">
    <location>
        <begin position="308"/>
        <end position="326"/>
    </location>
</feature>
<feature type="compositionally biased region" description="Low complexity" evidence="1">
    <location>
        <begin position="55"/>
        <end position="65"/>
    </location>
</feature>
<evidence type="ECO:0000256" key="1">
    <source>
        <dbReference type="SAM" id="MobiDB-lite"/>
    </source>
</evidence>
<organism evidence="2 3">
    <name type="scientific">Tychaedon coryphoeus</name>
    <name type="common">Karoo scrub-robin</name>
    <name type="synonym">Erythropygia coryphaeus</name>
    <dbReference type="NCBI Taxonomy" id="614051"/>
    <lineage>
        <taxon>Eukaryota</taxon>
        <taxon>Metazoa</taxon>
        <taxon>Chordata</taxon>
        <taxon>Craniata</taxon>
        <taxon>Vertebrata</taxon>
        <taxon>Euteleostomi</taxon>
        <taxon>Archelosauria</taxon>
        <taxon>Archosauria</taxon>
        <taxon>Dinosauria</taxon>
        <taxon>Saurischia</taxon>
        <taxon>Theropoda</taxon>
        <taxon>Coelurosauria</taxon>
        <taxon>Aves</taxon>
        <taxon>Neognathae</taxon>
        <taxon>Neoaves</taxon>
        <taxon>Telluraves</taxon>
        <taxon>Australaves</taxon>
        <taxon>Passeriformes</taxon>
        <taxon>Muscicapidae</taxon>
        <taxon>Cercotrichas</taxon>
    </lineage>
</organism>
<feature type="compositionally biased region" description="Pro residues" evidence="1">
    <location>
        <begin position="80"/>
        <end position="92"/>
    </location>
</feature>
<feature type="compositionally biased region" description="Polar residues" evidence="1">
    <location>
        <begin position="248"/>
        <end position="258"/>
    </location>
</feature>
<feature type="non-terminal residue" evidence="2">
    <location>
        <position position="1"/>
    </location>
</feature>
<feature type="compositionally biased region" description="Low complexity" evidence="1">
    <location>
        <begin position="97"/>
        <end position="109"/>
    </location>
</feature>
<sequence length="413" mass="43894">AYSQDAYLKGNEPYSGGAQSIPEPPPICYPRKTYPFQSRGADPSPGPPPDPRAPRPATAATASSPLGDTGGSPAHRPEEPQPGGPSPRPPAPHGSFSRPSCPASSRAPPGRQECQQALSRWFCGQEPRRGASGERRHAMPRYRSVSHDRLGGSGGAHPSRGWPHSASHDTLLQPGREGCAPRARSEHYLGRYGRSMEALELPPPLERCPWPPERLSRAAVATAQPVPPAPFAASSSSSSSSPREVQKHPSQPNLQSVDDSGYIGYRSYSPSFQRRTGLLHALACRDPAFGGLPTFSIAQRAVAPLRDSVASPATPSAVSPAVSGAGREARPEGGRVSERAEERREEVVLRQKPPTGRKAPAPLRQMNFVFPDGVKDADVGDRGDRPGGERPGRRVAPLAAPEDSLASIPFIGE</sequence>
<dbReference type="Proteomes" id="UP000631545">
    <property type="component" value="Unassembled WGS sequence"/>
</dbReference>
<gene>
    <name evidence="2" type="primary">Arhgap23</name>
    <name evidence="2" type="ORF">CERCOR_R01432</name>
</gene>
<protein>
    <submittedName>
        <fullName evidence="2">RHG23 protein</fullName>
    </submittedName>
</protein>
<name>A0A851RMM5_TYCCO</name>
<feature type="non-terminal residue" evidence="2">
    <location>
        <position position="413"/>
    </location>
</feature>
<proteinExistence type="predicted"/>
<feature type="compositionally biased region" description="Low complexity" evidence="1">
    <location>
        <begin position="231"/>
        <end position="242"/>
    </location>
</feature>
<reference evidence="2" key="1">
    <citation type="submission" date="2019-09" db="EMBL/GenBank/DDBJ databases">
        <title>Bird 10,000 Genomes (B10K) Project - Family phase.</title>
        <authorList>
            <person name="Zhang G."/>
        </authorList>
    </citation>
    <scope>NUCLEOTIDE SEQUENCE</scope>
    <source>
        <strain evidence="2">OUT-0024</strain>
        <tissue evidence="2">Muscle</tissue>
    </source>
</reference>